<feature type="domain" description="DUF8017" evidence="3">
    <location>
        <begin position="176"/>
        <end position="359"/>
    </location>
</feature>
<evidence type="ECO:0000313" key="5">
    <source>
        <dbReference type="Proteomes" id="UP001057702"/>
    </source>
</evidence>
<sequence length="361" mass="36892">MWPEDQRPGEQSQGHPGHQQPQPPNPQGPAPGYGYPQQPQPPQQPGFGPPAYGQPGYGQPGYGHQPAYGQQPVYGQYPGFGPAPQWGAPVPPPAPPGPGSRRGPVIGLAIAAAVVLLAGAAGAAVLLGGHDGQRTVANPNSSATATSAPSAESSGSDATAPNDGFNGDPHSSNAGTKPVVPGWKAVARGDRQVAFDIPQDWTALSSGTDIGFEDPNGNPEVEMGGPAEYKQNWCQDNSLAAAGTKGAVGAKSVQDAAETQAASWAYYGFTDLKSGKKGTLRATKPVPFTNGHGIKGYAASATETGVRRTNPCSTDGAAYAVAWVGADNTLTVWVLYTATGVPGQVPASTITAMENSIRQIQ</sequence>
<feature type="compositionally biased region" description="Pro residues" evidence="1">
    <location>
        <begin position="89"/>
        <end position="98"/>
    </location>
</feature>
<comment type="caution">
    <text evidence="4">The sequence shown here is derived from an EMBL/GenBank/DDBJ whole genome shotgun (WGS) entry which is preliminary data.</text>
</comment>
<feature type="region of interest" description="Disordered" evidence="1">
    <location>
        <begin position="1"/>
        <end position="99"/>
    </location>
</feature>
<dbReference type="InterPro" id="IPR058330">
    <property type="entry name" value="DUF8017"/>
</dbReference>
<feature type="transmembrane region" description="Helical" evidence="2">
    <location>
        <begin position="105"/>
        <end position="127"/>
    </location>
</feature>
<keyword evidence="2" id="KW-1133">Transmembrane helix</keyword>
<keyword evidence="2" id="KW-0472">Membrane</keyword>
<name>A0ABT1PQI5_9ACTN</name>
<gene>
    <name evidence="4" type="ORF">NGB36_04830</name>
</gene>
<organism evidence="4 5">
    <name type="scientific">Streptomyces humicola</name>
    <dbReference type="NCBI Taxonomy" id="2953240"/>
    <lineage>
        <taxon>Bacteria</taxon>
        <taxon>Bacillati</taxon>
        <taxon>Actinomycetota</taxon>
        <taxon>Actinomycetes</taxon>
        <taxon>Kitasatosporales</taxon>
        <taxon>Streptomycetaceae</taxon>
        <taxon>Streptomyces</taxon>
    </lineage>
</organism>
<dbReference type="RefSeq" id="WP_255918793.1">
    <property type="nucleotide sequence ID" value="NZ_JANFNG010000002.1"/>
</dbReference>
<evidence type="ECO:0000313" key="4">
    <source>
        <dbReference type="EMBL" id="MCQ4079933.1"/>
    </source>
</evidence>
<evidence type="ECO:0000256" key="2">
    <source>
        <dbReference type="SAM" id="Phobius"/>
    </source>
</evidence>
<reference evidence="4" key="1">
    <citation type="submission" date="2022-06" db="EMBL/GenBank/DDBJ databases">
        <title>Draft genome sequence of Streptomyces sp. RB6PN25 isolated from peat swamp forest in Thailand.</title>
        <authorList>
            <person name="Duangmal K."/>
            <person name="Klaysubun C."/>
        </authorList>
    </citation>
    <scope>NUCLEOTIDE SEQUENCE</scope>
    <source>
        <strain evidence="4">RB6PN25</strain>
    </source>
</reference>
<feature type="compositionally biased region" description="Low complexity" evidence="1">
    <location>
        <begin position="9"/>
        <end position="20"/>
    </location>
</feature>
<feature type="region of interest" description="Disordered" evidence="1">
    <location>
        <begin position="137"/>
        <end position="180"/>
    </location>
</feature>
<evidence type="ECO:0000259" key="3">
    <source>
        <dbReference type="Pfam" id="PF26056"/>
    </source>
</evidence>
<keyword evidence="2" id="KW-0812">Transmembrane</keyword>
<dbReference type="Pfam" id="PF26056">
    <property type="entry name" value="DUF8017"/>
    <property type="match status" value="1"/>
</dbReference>
<protein>
    <recommendedName>
        <fullName evidence="3">DUF8017 domain-containing protein</fullName>
    </recommendedName>
</protein>
<dbReference type="Proteomes" id="UP001057702">
    <property type="component" value="Unassembled WGS sequence"/>
</dbReference>
<feature type="compositionally biased region" description="Low complexity" evidence="1">
    <location>
        <begin position="62"/>
        <end position="72"/>
    </location>
</feature>
<feature type="compositionally biased region" description="Pro residues" evidence="1">
    <location>
        <begin position="38"/>
        <end position="48"/>
    </location>
</feature>
<dbReference type="EMBL" id="JANFNG010000002">
    <property type="protein sequence ID" value="MCQ4079933.1"/>
    <property type="molecule type" value="Genomic_DNA"/>
</dbReference>
<evidence type="ECO:0000256" key="1">
    <source>
        <dbReference type="SAM" id="MobiDB-lite"/>
    </source>
</evidence>
<proteinExistence type="predicted"/>
<feature type="compositionally biased region" description="Low complexity" evidence="1">
    <location>
        <begin position="137"/>
        <end position="158"/>
    </location>
</feature>
<accession>A0ABT1PQI5</accession>
<keyword evidence="5" id="KW-1185">Reference proteome</keyword>